<name>A0ABS4I9Z0_9BACL</name>
<evidence type="ECO:0000313" key="3">
    <source>
        <dbReference type="Proteomes" id="UP001519344"/>
    </source>
</evidence>
<sequence>MNMAELKRFIISIEIKALEKTLVDGEGESQFSELIRDRIANLKREGEWIHRFDDGLPTSRFISSVLVTRSAVTGDVDTIRDIYRRASLTNEADHDLIATHPEWLVWDVAMLPFAHVAVVDGRIVGFASSRQVDDFLELEDLFTDPDWMRQGIASALIADIARRGLRIEVSAKHAKAFYESVGFVVIGIANSPGGPLLRMHLDVTRVRP</sequence>
<dbReference type="SUPFAM" id="SSF55729">
    <property type="entry name" value="Acyl-CoA N-acyltransferases (Nat)"/>
    <property type="match status" value="1"/>
</dbReference>
<dbReference type="RefSeq" id="WP_240159925.1">
    <property type="nucleotide sequence ID" value="NZ_JAAOZR010000035.1"/>
</dbReference>
<dbReference type="Pfam" id="PF13508">
    <property type="entry name" value="Acetyltransf_7"/>
    <property type="match status" value="1"/>
</dbReference>
<dbReference type="InterPro" id="IPR016181">
    <property type="entry name" value="Acyl_CoA_acyltransferase"/>
</dbReference>
<dbReference type="Gene3D" id="3.40.630.30">
    <property type="match status" value="1"/>
</dbReference>
<keyword evidence="3" id="KW-1185">Reference proteome</keyword>
<proteinExistence type="predicted"/>
<comment type="caution">
    <text evidence="2">The sequence shown here is derived from an EMBL/GenBank/DDBJ whole genome shotgun (WGS) entry which is preliminary data.</text>
</comment>
<dbReference type="PROSITE" id="PS51186">
    <property type="entry name" value="GNAT"/>
    <property type="match status" value="1"/>
</dbReference>
<protein>
    <submittedName>
        <fullName evidence="2">GNAT superfamily N-acetyltransferase</fullName>
    </submittedName>
</protein>
<gene>
    <name evidence="2" type="ORF">J2Z65_006952</name>
</gene>
<dbReference type="EMBL" id="JAGGKV010000039">
    <property type="protein sequence ID" value="MBP1967680.1"/>
    <property type="molecule type" value="Genomic_DNA"/>
</dbReference>
<organism evidence="2 3">
    <name type="scientific">Paenibacillus aceris</name>
    <dbReference type="NCBI Taxonomy" id="869555"/>
    <lineage>
        <taxon>Bacteria</taxon>
        <taxon>Bacillati</taxon>
        <taxon>Bacillota</taxon>
        <taxon>Bacilli</taxon>
        <taxon>Bacillales</taxon>
        <taxon>Paenibacillaceae</taxon>
        <taxon>Paenibacillus</taxon>
    </lineage>
</organism>
<evidence type="ECO:0000313" key="2">
    <source>
        <dbReference type="EMBL" id="MBP1967680.1"/>
    </source>
</evidence>
<feature type="domain" description="N-acetyltransferase" evidence="1">
    <location>
        <begin position="66"/>
        <end position="204"/>
    </location>
</feature>
<accession>A0ABS4I9Z0</accession>
<evidence type="ECO:0000259" key="1">
    <source>
        <dbReference type="PROSITE" id="PS51186"/>
    </source>
</evidence>
<reference evidence="2 3" key="1">
    <citation type="submission" date="2021-03" db="EMBL/GenBank/DDBJ databases">
        <title>Genomic Encyclopedia of Type Strains, Phase IV (KMG-IV): sequencing the most valuable type-strain genomes for metagenomic binning, comparative biology and taxonomic classification.</title>
        <authorList>
            <person name="Goeker M."/>
        </authorList>
    </citation>
    <scope>NUCLEOTIDE SEQUENCE [LARGE SCALE GENOMIC DNA]</scope>
    <source>
        <strain evidence="2 3">DSM 24950</strain>
    </source>
</reference>
<dbReference type="Proteomes" id="UP001519344">
    <property type="component" value="Unassembled WGS sequence"/>
</dbReference>
<dbReference type="CDD" id="cd04301">
    <property type="entry name" value="NAT_SF"/>
    <property type="match status" value="1"/>
</dbReference>
<dbReference type="InterPro" id="IPR000182">
    <property type="entry name" value="GNAT_dom"/>
</dbReference>